<protein>
    <submittedName>
        <fullName evidence="2">Uncharacterized protein</fullName>
    </submittedName>
</protein>
<name>A0AAN4Z949_9BILA</name>
<feature type="compositionally biased region" description="Low complexity" evidence="1">
    <location>
        <begin position="46"/>
        <end position="55"/>
    </location>
</feature>
<gene>
    <name evidence="2" type="ORF">PMAYCL1PPCAC_05579</name>
</gene>
<dbReference type="AlphaFoldDB" id="A0AAN4Z949"/>
<comment type="caution">
    <text evidence="2">The sequence shown here is derived from an EMBL/GenBank/DDBJ whole genome shotgun (WGS) entry which is preliminary data.</text>
</comment>
<keyword evidence="3" id="KW-1185">Reference proteome</keyword>
<dbReference type="EMBL" id="BTRK01000002">
    <property type="protein sequence ID" value="GMR35384.1"/>
    <property type="molecule type" value="Genomic_DNA"/>
</dbReference>
<feature type="non-terminal residue" evidence="2">
    <location>
        <position position="1"/>
    </location>
</feature>
<dbReference type="Proteomes" id="UP001328107">
    <property type="component" value="Unassembled WGS sequence"/>
</dbReference>
<evidence type="ECO:0000313" key="3">
    <source>
        <dbReference type="Proteomes" id="UP001328107"/>
    </source>
</evidence>
<sequence length="69" mass="7709">LPFSPMCFPVWEPCYQRCVMLNSEPGIQKPALPTLMPTLDAERSGRSPSAGTSSSNTFWRLQRMLAHSP</sequence>
<accession>A0AAN4Z949</accession>
<proteinExistence type="predicted"/>
<evidence type="ECO:0000256" key="1">
    <source>
        <dbReference type="SAM" id="MobiDB-lite"/>
    </source>
</evidence>
<feature type="non-terminal residue" evidence="2">
    <location>
        <position position="69"/>
    </location>
</feature>
<feature type="region of interest" description="Disordered" evidence="1">
    <location>
        <begin position="38"/>
        <end position="57"/>
    </location>
</feature>
<evidence type="ECO:0000313" key="2">
    <source>
        <dbReference type="EMBL" id="GMR35384.1"/>
    </source>
</evidence>
<reference evidence="3" key="1">
    <citation type="submission" date="2022-10" db="EMBL/GenBank/DDBJ databases">
        <title>Genome assembly of Pristionchus species.</title>
        <authorList>
            <person name="Yoshida K."/>
            <person name="Sommer R.J."/>
        </authorList>
    </citation>
    <scope>NUCLEOTIDE SEQUENCE [LARGE SCALE GENOMIC DNA]</scope>
    <source>
        <strain evidence="3">RS5460</strain>
    </source>
</reference>
<organism evidence="2 3">
    <name type="scientific">Pristionchus mayeri</name>
    <dbReference type="NCBI Taxonomy" id="1317129"/>
    <lineage>
        <taxon>Eukaryota</taxon>
        <taxon>Metazoa</taxon>
        <taxon>Ecdysozoa</taxon>
        <taxon>Nematoda</taxon>
        <taxon>Chromadorea</taxon>
        <taxon>Rhabditida</taxon>
        <taxon>Rhabditina</taxon>
        <taxon>Diplogasteromorpha</taxon>
        <taxon>Diplogasteroidea</taxon>
        <taxon>Neodiplogasteridae</taxon>
        <taxon>Pristionchus</taxon>
    </lineage>
</organism>